<dbReference type="EMBL" id="QXFH01000069">
    <property type="protein sequence ID" value="RIV35884.1"/>
    <property type="molecule type" value="Genomic_DNA"/>
</dbReference>
<organism evidence="2 3">
    <name type="scientific">Flagellimonas lutimaris</name>
    <dbReference type="NCBI Taxonomy" id="475082"/>
    <lineage>
        <taxon>Bacteria</taxon>
        <taxon>Pseudomonadati</taxon>
        <taxon>Bacteroidota</taxon>
        <taxon>Flavobacteriia</taxon>
        <taxon>Flavobacteriales</taxon>
        <taxon>Flavobacteriaceae</taxon>
        <taxon>Flagellimonas</taxon>
    </lineage>
</organism>
<gene>
    <name evidence="2" type="ORF">D2V08_04045</name>
</gene>
<dbReference type="Proteomes" id="UP000266067">
    <property type="component" value="Unassembled WGS sequence"/>
</dbReference>
<comment type="caution">
    <text evidence="2">The sequence shown here is derived from an EMBL/GenBank/DDBJ whole genome shotgun (WGS) entry which is preliminary data.</text>
</comment>
<evidence type="ECO:0000259" key="1">
    <source>
        <dbReference type="PROSITE" id="PS50943"/>
    </source>
</evidence>
<evidence type="ECO:0000313" key="3">
    <source>
        <dbReference type="Proteomes" id="UP000266067"/>
    </source>
</evidence>
<protein>
    <recommendedName>
        <fullName evidence="1">HTH cro/C1-type domain-containing protein</fullName>
    </recommendedName>
</protein>
<sequence>MTIHTLYRISQALGVSLSNLCNLKSDV</sequence>
<feature type="domain" description="HTH cro/C1-type" evidence="1">
    <location>
        <begin position="2"/>
        <end position="20"/>
    </location>
</feature>
<dbReference type="PROSITE" id="PS50943">
    <property type="entry name" value="HTH_CROC1"/>
    <property type="match status" value="1"/>
</dbReference>
<dbReference type="AlphaFoldDB" id="A0A3A1N9V0"/>
<accession>A0A3A1N9V0</accession>
<proteinExistence type="predicted"/>
<evidence type="ECO:0000313" key="2">
    <source>
        <dbReference type="EMBL" id="RIV35884.1"/>
    </source>
</evidence>
<name>A0A3A1N9V0_9FLAO</name>
<reference evidence="2 3" key="1">
    <citation type="submission" date="2018-08" db="EMBL/GenBank/DDBJ databases">
        <title>Proposal of Muricauda 72 sp.nov. and Muricauda NH166 sp.nov., isolated from seawater.</title>
        <authorList>
            <person name="Cheng H."/>
            <person name="Wu Y.-H."/>
            <person name="Guo L.-L."/>
            <person name="Xu X.-W."/>
        </authorList>
    </citation>
    <scope>NUCLEOTIDE SEQUENCE [LARGE SCALE GENOMIC DNA]</scope>
    <source>
        <strain evidence="2 3">KCTC 22173</strain>
    </source>
</reference>
<keyword evidence="3" id="KW-1185">Reference proteome</keyword>
<dbReference type="InterPro" id="IPR001387">
    <property type="entry name" value="Cro/C1-type_HTH"/>
</dbReference>